<dbReference type="EMBL" id="LNVX01000553">
    <property type="protein sequence ID" value="OEG69818.1"/>
    <property type="molecule type" value="Genomic_DNA"/>
</dbReference>
<gene>
    <name evidence="4" type="ORF">ATZ36_01825</name>
</gene>
<dbReference type="Gene3D" id="3.30.830.10">
    <property type="entry name" value="Metalloenzyme, LuxS/M16 peptidase-like"/>
    <property type="match status" value="2"/>
</dbReference>
<organism evidence="4 5">
    <name type="scientific">Endomicrobium trichonymphae</name>
    <dbReference type="NCBI Taxonomy" id="1408204"/>
    <lineage>
        <taxon>Bacteria</taxon>
        <taxon>Pseudomonadati</taxon>
        <taxon>Elusimicrobiota</taxon>
        <taxon>Endomicrobiia</taxon>
        <taxon>Endomicrobiales</taxon>
        <taxon>Endomicrobiaceae</taxon>
        <taxon>Candidatus Endomicrobiellum</taxon>
    </lineage>
</organism>
<dbReference type="SUPFAM" id="SSF63411">
    <property type="entry name" value="LuxS/MPP-like metallohydrolase"/>
    <property type="match status" value="2"/>
</dbReference>
<feature type="domain" description="Peptidase M16 N-terminal" evidence="2">
    <location>
        <begin position="34"/>
        <end position="157"/>
    </location>
</feature>
<dbReference type="InterPro" id="IPR050361">
    <property type="entry name" value="MPP/UQCRC_Complex"/>
</dbReference>
<evidence type="ECO:0000256" key="1">
    <source>
        <dbReference type="ARBA" id="ARBA00007261"/>
    </source>
</evidence>
<dbReference type="InterPro" id="IPR007863">
    <property type="entry name" value="Peptidase_M16_C"/>
</dbReference>
<dbReference type="PANTHER" id="PTHR11851:SF49">
    <property type="entry name" value="MITOCHONDRIAL-PROCESSING PEPTIDASE SUBUNIT ALPHA"/>
    <property type="match status" value="1"/>
</dbReference>
<comment type="caution">
    <text evidence="4">The sequence shown here is derived from an EMBL/GenBank/DDBJ whole genome shotgun (WGS) entry which is preliminary data.</text>
</comment>
<protein>
    <submittedName>
        <fullName evidence="4">Uncharacterized protein</fullName>
    </submittedName>
</protein>
<comment type="similarity">
    <text evidence="1">Belongs to the peptidase M16 family.</text>
</comment>
<reference evidence="4 5" key="1">
    <citation type="submission" date="2015-11" db="EMBL/GenBank/DDBJ databases">
        <title>Evidence for parallel genomic evolution in an endosymbiosis of termite gut flagellates.</title>
        <authorList>
            <person name="Zheng H."/>
        </authorList>
    </citation>
    <scope>NUCLEOTIDE SEQUENCE [LARGE SCALE GENOMIC DNA]</scope>
    <source>
        <strain evidence="4 5">CET450</strain>
    </source>
</reference>
<sequence>MESFKLRNNIEVIFNKTSGVNVVSMRTFTPVSVINETSDNAGISYLTAKLMTQSTKNRSNEVLANDTESIGADLSCDADYDAALLSMTFLSEYFDKAAEILADAVLNPAFDEKELSFEKQNVIAALSSRKDSIGNSAYDEFAKLFYHNTSYAMPILGAKETVSKINRKDLAEWHRHSYNTSNILISIAGNIDKNIVKESLEKYFAPVINGKKFEKPVFNIKQSQLIRKEIKGKFNQAYIYTGFPAPAVSSKDFVSIKVANAILGGKMTSRLFVELRENLGLAYEVGTVYPPRKEESYFAVYIGLDKRNIELALKKTDEILKDFCALKVDEEELKNTKTYIKGLYIMNRQTVSKQSYYYGWRKIVGQGCEYDNEYLKHIEKITAQNILDAANKVFLRHSVSVIVNPNA</sequence>
<accession>A0A1E5IIJ8</accession>
<dbReference type="InterPro" id="IPR011765">
    <property type="entry name" value="Pept_M16_N"/>
</dbReference>
<dbReference type="GO" id="GO:0046872">
    <property type="term" value="F:metal ion binding"/>
    <property type="evidence" value="ECO:0007669"/>
    <property type="project" value="InterPro"/>
</dbReference>
<keyword evidence="5" id="KW-1185">Reference proteome</keyword>
<proteinExistence type="inferred from homology"/>
<dbReference type="PANTHER" id="PTHR11851">
    <property type="entry name" value="METALLOPROTEASE"/>
    <property type="match status" value="1"/>
</dbReference>
<dbReference type="Proteomes" id="UP000095237">
    <property type="component" value="Unassembled WGS sequence"/>
</dbReference>
<dbReference type="Pfam" id="PF00675">
    <property type="entry name" value="Peptidase_M16"/>
    <property type="match status" value="1"/>
</dbReference>
<dbReference type="InterPro" id="IPR011249">
    <property type="entry name" value="Metalloenz_LuxS/M16"/>
</dbReference>
<evidence type="ECO:0000313" key="5">
    <source>
        <dbReference type="Proteomes" id="UP000095237"/>
    </source>
</evidence>
<evidence type="ECO:0000313" key="4">
    <source>
        <dbReference type="EMBL" id="OEG69818.1"/>
    </source>
</evidence>
<dbReference type="Pfam" id="PF05193">
    <property type="entry name" value="Peptidase_M16_C"/>
    <property type="match status" value="1"/>
</dbReference>
<dbReference type="AlphaFoldDB" id="A0A1E5IIJ8"/>
<evidence type="ECO:0000259" key="2">
    <source>
        <dbReference type="Pfam" id="PF00675"/>
    </source>
</evidence>
<feature type="domain" description="Peptidase M16 C-terminal" evidence="3">
    <location>
        <begin position="164"/>
        <end position="338"/>
    </location>
</feature>
<evidence type="ECO:0000259" key="3">
    <source>
        <dbReference type="Pfam" id="PF05193"/>
    </source>
</evidence>
<name>A0A1E5IIJ8_ENDTX</name>